<dbReference type="EMBL" id="KQ245074">
    <property type="protein sequence ID" value="KNC73851.1"/>
    <property type="molecule type" value="Genomic_DNA"/>
</dbReference>
<dbReference type="Proteomes" id="UP000054560">
    <property type="component" value="Unassembled WGS sequence"/>
</dbReference>
<dbReference type="AlphaFoldDB" id="A0A0L0FBG6"/>
<keyword evidence="3" id="KW-1185">Reference proteome</keyword>
<dbReference type="GeneID" id="25914095"/>
<dbReference type="RefSeq" id="XP_014147753.1">
    <property type="nucleotide sequence ID" value="XM_014292278.1"/>
</dbReference>
<protein>
    <submittedName>
        <fullName evidence="2">Uncharacterized protein</fullName>
    </submittedName>
</protein>
<reference evidence="2 3" key="1">
    <citation type="submission" date="2011-02" db="EMBL/GenBank/DDBJ databases">
        <title>The Genome Sequence of Sphaeroforma arctica JP610.</title>
        <authorList>
            <consortium name="The Broad Institute Genome Sequencing Platform"/>
            <person name="Russ C."/>
            <person name="Cuomo C."/>
            <person name="Young S.K."/>
            <person name="Zeng Q."/>
            <person name="Gargeya S."/>
            <person name="Alvarado L."/>
            <person name="Berlin A."/>
            <person name="Chapman S.B."/>
            <person name="Chen Z."/>
            <person name="Freedman E."/>
            <person name="Gellesch M."/>
            <person name="Goldberg J."/>
            <person name="Griggs A."/>
            <person name="Gujja S."/>
            <person name="Heilman E."/>
            <person name="Heiman D."/>
            <person name="Howarth C."/>
            <person name="Mehta T."/>
            <person name="Neiman D."/>
            <person name="Pearson M."/>
            <person name="Roberts A."/>
            <person name="Saif S."/>
            <person name="Shea T."/>
            <person name="Shenoy N."/>
            <person name="Sisk P."/>
            <person name="Stolte C."/>
            <person name="Sykes S."/>
            <person name="White J."/>
            <person name="Yandava C."/>
            <person name="Burger G."/>
            <person name="Gray M.W."/>
            <person name="Holland P.W.H."/>
            <person name="King N."/>
            <person name="Lang F.B.F."/>
            <person name="Roger A.J."/>
            <person name="Ruiz-Trillo I."/>
            <person name="Haas B."/>
            <person name="Nusbaum C."/>
            <person name="Birren B."/>
        </authorList>
    </citation>
    <scope>NUCLEOTIDE SEQUENCE [LARGE SCALE GENOMIC DNA]</scope>
    <source>
        <strain evidence="2 3">JP610</strain>
    </source>
</reference>
<evidence type="ECO:0000313" key="2">
    <source>
        <dbReference type="EMBL" id="KNC73851.1"/>
    </source>
</evidence>
<feature type="region of interest" description="Disordered" evidence="1">
    <location>
        <begin position="91"/>
        <end position="115"/>
    </location>
</feature>
<name>A0A0L0FBG6_9EUKA</name>
<gene>
    <name evidence="2" type="ORF">SARC_13591</name>
</gene>
<accession>A0A0L0FBG6</accession>
<evidence type="ECO:0000313" key="3">
    <source>
        <dbReference type="Proteomes" id="UP000054560"/>
    </source>
</evidence>
<evidence type="ECO:0000256" key="1">
    <source>
        <dbReference type="SAM" id="MobiDB-lite"/>
    </source>
</evidence>
<sequence>MYVCIVNIAQAIDVKNSNSIQSQPCSAQSGVNANGAEDSAYYTYTDGNQQRAADRETGTNSALVTPASGTNLTRVLPADTDYVEIVRGSRTANEVEDSHDDGYMSAVGTDADGSEEMSYAQFNRDMSDVPLQ</sequence>
<proteinExistence type="predicted"/>
<organism evidence="2 3">
    <name type="scientific">Sphaeroforma arctica JP610</name>
    <dbReference type="NCBI Taxonomy" id="667725"/>
    <lineage>
        <taxon>Eukaryota</taxon>
        <taxon>Ichthyosporea</taxon>
        <taxon>Ichthyophonida</taxon>
        <taxon>Sphaeroforma</taxon>
    </lineage>
</organism>